<dbReference type="SUPFAM" id="SSF81296">
    <property type="entry name" value="E set domains"/>
    <property type="match status" value="1"/>
</dbReference>
<dbReference type="InterPro" id="IPR014756">
    <property type="entry name" value="Ig_E-set"/>
</dbReference>
<comment type="caution">
    <text evidence="2">The sequence shown here is derived from an EMBL/GenBank/DDBJ whole genome shotgun (WGS) entry which is preliminary data.</text>
</comment>
<dbReference type="AlphaFoldDB" id="A0A2S9YQ34"/>
<dbReference type="Proteomes" id="UP000238823">
    <property type="component" value="Unassembled WGS sequence"/>
</dbReference>
<dbReference type="InterPro" id="IPR011021">
    <property type="entry name" value="Arrestin-like_N"/>
</dbReference>
<sequence length="593" mass="65623">MALIKTRPNVRLLLPRALVAGEIGQFIVELQCPKPVPVDAVSLTLIGDVAWYTTGQYGRHRYSSRFLDHHIPLLSDQTELAAGEHRLETAVSLNAELPGSREGDRLNVEYGVRVHVDIPWWPDKRVDFVVRLAGAPRPIADEGAMVFVSHAGGPPAKGPYIEVSLGQRCVVAGGTLRLSAALGNVDRNRYRKLHVDVVARERFPEGLGHTSNDHIVNRWAVALDAHPGELQPILFNLQLPNSLEPAFELHGCELRWLLQIHADVAWGVNPQLRVPIHVQARVQDRARVDEAEFAAPLAVGSARLRLIWTNVAHATGLEFADDRLRGVVDGVAIELHRSHEHDGRPRIHGLLEFPDLGVGLHVRRERRTLLGAIETGLASRDAAQLAVIHAQLGERIEDVDHELLAADDRHLRFALDGAGLELAPLRDFAGWLVTLAPLLAALPDSVPAPAVMGEHLAGWERAARRRGAQLRRGDLRLELVRDELRLVIGCDFNDDGQLRATRIELDASTMIPSRHHLIWTGDTALPDHELPIVELVHPPQWGIAPARVALHIEATRVRVLLPAPLPDPDLERDRVEAMFALGRLLRGDQGPYR</sequence>
<dbReference type="Pfam" id="PF00339">
    <property type="entry name" value="Arrestin_N"/>
    <property type="match status" value="1"/>
</dbReference>
<name>A0A2S9YQ34_9BACT</name>
<evidence type="ECO:0000259" key="1">
    <source>
        <dbReference type="Pfam" id="PF00339"/>
    </source>
</evidence>
<feature type="domain" description="Arrestin-like N-terminal" evidence="1">
    <location>
        <begin position="74"/>
        <end position="126"/>
    </location>
</feature>
<accession>A0A2S9YQ34</accession>
<reference evidence="2 3" key="1">
    <citation type="submission" date="2018-03" db="EMBL/GenBank/DDBJ databases">
        <title>Draft Genome Sequences of the Obligatory Marine Myxobacteria Enhygromyxa salina SWB007.</title>
        <authorList>
            <person name="Poehlein A."/>
            <person name="Moghaddam J.A."/>
            <person name="Harms H."/>
            <person name="Alanjari M."/>
            <person name="Koenig G.M."/>
            <person name="Daniel R."/>
            <person name="Schaeberle T.F."/>
        </authorList>
    </citation>
    <scope>NUCLEOTIDE SEQUENCE [LARGE SCALE GENOMIC DNA]</scope>
    <source>
        <strain evidence="2 3">SWB007</strain>
    </source>
</reference>
<dbReference type="InterPro" id="IPR014752">
    <property type="entry name" value="Arrestin-like_C"/>
</dbReference>
<gene>
    <name evidence="2" type="ORF">ENSA7_29100</name>
</gene>
<dbReference type="Gene3D" id="2.60.40.640">
    <property type="match status" value="1"/>
</dbReference>
<dbReference type="RefSeq" id="WP_106089920.1">
    <property type="nucleotide sequence ID" value="NZ_PVNL01000057.1"/>
</dbReference>
<dbReference type="OrthoDB" id="5497486at2"/>
<proteinExistence type="predicted"/>
<organism evidence="2 3">
    <name type="scientific">Enhygromyxa salina</name>
    <dbReference type="NCBI Taxonomy" id="215803"/>
    <lineage>
        <taxon>Bacteria</taxon>
        <taxon>Pseudomonadati</taxon>
        <taxon>Myxococcota</taxon>
        <taxon>Polyangia</taxon>
        <taxon>Nannocystales</taxon>
        <taxon>Nannocystaceae</taxon>
        <taxon>Enhygromyxa</taxon>
    </lineage>
</organism>
<evidence type="ECO:0000313" key="3">
    <source>
        <dbReference type="Proteomes" id="UP000238823"/>
    </source>
</evidence>
<dbReference type="EMBL" id="PVNL01000057">
    <property type="protein sequence ID" value="PRQ07203.1"/>
    <property type="molecule type" value="Genomic_DNA"/>
</dbReference>
<protein>
    <recommendedName>
        <fullName evidence="1">Arrestin-like N-terminal domain-containing protein</fullName>
    </recommendedName>
</protein>
<evidence type="ECO:0000313" key="2">
    <source>
        <dbReference type="EMBL" id="PRQ07203.1"/>
    </source>
</evidence>